<feature type="domain" description="N-acetyltransferase" evidence="1">
    <location>
        <begin position="8"/>
        <end position="170"/>
    </location>
</feature>
<dbReference type="InterPro" id="IPR000182">
    <property type="entry name" value="GNAT_dom"/>
</dbReference>
<evidence type="ECO:0000313" key="2">
    <source>
        <dbReference type="EMBL" id="MBO8475412.1"/>
    </source>
</evidence>
<dbReference type="AlphaFoldDB" id="A0A9D9NJ67"/>
<reference evidence="2" key="2">
    <citation type="journal article" date="2021" name="PeerJ">
        <title>Extensive microbial diversity within the chicken gut microbiome revealed by metagenomics and culture.</title>
        <authorList>
            <person name="Gilroy R."/>
            <person name="Ravi A."/>
            <person name="Getino M."/>
            <person name="Pursley I."/>
            <person name="Horton D.L."/>
            <person name="Alikhan N.F."/>
            <person name="Baker D."/>
            <person name="Gharbi K."/>
            <person name="Hall N."/>
            <person name="Watson M."/>
            <person name="Adriaenssens E.M."/>
            <person name="Foster-Nyarko E."/>
            <person name="Jarju S."/>
            <person name="Secka A."/>
            <person name="Antonio M."/>
            <person name="Oren A."/>
            <person name="Chaudhuri R.R."/>
            <person name="La Ragione R."/>
            <person name="Hildebrand F."/>
            <person name="Pallen M.J."/>
        </authorList>
    </citation>
    <scope>NUCLEOTIDE SEQUENCE</scope>
    <source>
        <strain evidence="2">6919</strain>
    </source>
</reference>
<dbReference type="EMBL" id="JADIMC010000007">
    <property type="protein sequence ID" value="MBO8475412.1"/>
    <property type="molecule type" value="Genomic_DNA"/>
</dbReference>
<dbReference type="Proteomes" id="UP000823598">
    <property type="component" value="Unassembled WGS sequence"/>
</dbReference>
<dbReference type="PANTHER" id="PTHR43792:SF1">
    <property type="entry name" value="N-ACETYLTRANSFERASE DOMAIN-CONTAINING PROTEIN"/>
    <property type="match status" value="1"/>
</dbReference>
<evidence type="ECO:0000259" key="1">
    <source>
        <dbReference type="PROSITE" id="PS51186"/>
    </source>
</evidence>
<dbReference type="PROSITE" id="PS51186">
    <property type="entry name" value="GNAT"/>
    <property type="match status" value="1"/>
</dbReference>
<gene>
    <name evidence="2" type="ORF">IAB88_00280</name>
</gene>
<proteinExistence type="predicted"/>
<accession>A0A9D9NJ67</accession>
<reference evidence="2" key="1">
    <citation type="submission" date="2020-10" db="EMBL/GenBank/DDBJ databases">
        <authorList>
            <person name="Gilroy R."/>
        </authorList>
    </citation>
    <scope>NUCLEOTIDE SEQUENCE</scope>
    <source>
        <strain evidence="2">6919</strain>
    </source>
</reference>
<dbReference type="GO" id="GO:0016747">
    <property type="term" value="F:acyltransferase activity, transferring groups other than amino-acyl groups"/>
    <property type="evidence" value="ECO:0007669"/>
    <property type="project" value="InterPro"/>
</dbReference>
<dbReference type="InterPro" id="IPR051531">
    <property type="entry name" value="N-acetyltransferase"/>
</dbReference>
<comment type="caution">
    <text evidence="2">The sequence shown here is derived from an EMBL/GenBank/DDBJ whole genome shotgun (WGS) entry which is preliminary data.</text>
</comment>
<sequence>MIIETPRLLLREMTFSDMQDLSLILQDERVMYAYNGAFSDEETEIWMRRQIQRYAYFGFGLWAIVLKSAGKMIGQCGITMQGYKNLQVPEIGYLLAYDFWHCGYATEAAMACKNYGFGILRFDALYSIIRDNNTASRNVALRNGMQPVDTVVKHYRGVDMPHIVFRADATEWL</sequence>
<evidence type="ECO:0000313" key="3">
    <source>
        <dbReference type="Proteomes" id="UP000823598"/>
    </source>
</evidence>
<dbReference type="PANTHER" id="PTHR43792">
    <property type="entry name" value="GNAT FAMILY, PUTATIVE (AFU_ORTHOLOGUE AFUA_3G00765)-RELATED-RELATED"/>
    <property type="match status" value="1"/>
</dbReference>
<protein>
    <submittedName>
        <fullName evidence="2">GNAT family N-acetyltransferase</fullName>
    </submittedName>
</protein>
<name>A0A9D9NJ67_9BACT</name>
<dbReference type="InterPro" id="IPR016181">
    <property type="entry name" value="Acyl_CoA_acyltransferase"/>
</dbReference>
<organism evidence="2 3">
    <name type="scientific">Candidatus Limisoma faecipullorum</name>
    <dbReference type="NCBI Taxonomy" id="2840854"/>
    <lineage>
        <taxon>Bacteria</taxon>
        <taxon>Pseudomonadati</taxon>
        <taxon>Bacteroidota</taxon>
        <taxon>Bacteroidia</taxon>
        <taxon>Bacteroidales</taxon>
        <taxon>Candidatus Limisoma</taxon>
    </lineage>
</organism>
<dbReference type="Pfam" id="PF13302">
    <property type="entry name" value="Acetyltransf_3"/>
    <property type="match status" value="1"/>
</dbReference>
<dbReference type="Gene3D" id="3.40.630.30">
    <property type="match status" value="1"/>
</dbReference>
<dbReference type="SUPFAM" id="SSF55729">
    <property type="entry name" value="Acyl-CoA N-acyltransferases (Nat)"/>
    <property type="match status" value="1"/>
</dbReference>